<name>A0A6L8SYN6_9FIRM</name>
<proteinExistence type="predicted"/>
<keyword evidence="1" id="KW-0472">Membrane</keyword>
<dbReference type="AlphaFoldDB" id="A0A6L8SYN6"/>
<evidence type="ECO:0000313" key="2">
    <source>
        <dbReference type="EMBL" id="MZL32286.1"/>
    </source>
</evidence>
<dbReference type="Proteomes" id="UP000477285">
    <property type="component" value="Unassembled WGS sequence"/>
</dbReference>
<dbReference type="EMBL" id="WWVQ01000005">
    <property type="protein sequence ID" value="MZL32286.1"/>
    <property type="molecule type" value="Genomic_DNA"/>
</dbReference>
<sequence>MRLTKEEARAYKGYALTPKQLIEKAKKFYDDLTPEERDEEYIVYGNNIKFEKVEVERLTTGEFYMRCVNDIEKRYEEFKNRERIYNSSAVAPYDPRYKMDDFTESEKMVSFLYYLMDNGFSLAILYPEYPIEVIEMIFWSIPEVRKTPQERAASKITEEYNKYIKPGEKNVGGAELVKRRAKANPPQTSLTPDEIASFDRMSEKWLVRWCNFSTNWLWVAPCLLLCIVVNKGLISAIGLLLFMGIGEWYSWKVKEYCSVILPWYQQAGIMLERRMKL</sequence>
<evidence type="ECO:0000256" key="1">
    <source>
        <dbReference type="SAM" id="Phobius"/>
    </source>
</evidence>
<keyword evidence="1" id="KW-1133">Transmembrane helix</keyword>
<reference evidence="2 3" key="1">
    <citation type="journal article" date="2019" name="Nat. Med.">
        <title>A library of human gut bacterial isolates paired with longitudinal multiomics data enables mechanistic microbiome research.</title>
        <authorList>
            <person name="Poyet M."/>
            <person name="Groussin M."/>
            <person name="Gibbons S.M."/>
            <person name="Avila-Pacheco J."/>
            <person name="Jiang X."/>
            <person name="Kearney S.M."/>
            <person name="Perrotta A.R."/>
            <person name="Berdy B."/>
            <person name="Zhao S."/>
            <person name="Lieberman T.D."/>
            <person name="Swanson P.K."/>
            <person name="Smith M."/>
            <person name="Roesemann S."/>
            <person name="Alexander J.E."/>
            <person name="Rich S.A."/>
            <person name="Livny J."/>
            <person name="Vlamakis H."/>
            <person name="Clish C."/>
            <person name="Bullock K."/>
            <person name="Deik A."/>
            <person name="Scott J."/>
            <person name="Pierce K.A."/>
            <person name="Xavier R.J."/>
            <person name="Alm E.J."/>
        </authorList>
    </citation>
    <scope>NUCLEOTIDE SEQUENCE [LARGE SCALE GENOMIC DNA]</scope>
    <source>
        <strain evidence="2 3">BIOML-A1</strain>
    </source>
</reference>
<organism evidence="2 3">
    <name type="scientific">Blautia wexlerae</name>
    <dbReference type="NCBI Taxonomy" id="418240"/>
    <lineage>
        <taxon>Bacteria</taxon>
        <taxon>Bacillati</taxon>
        <taxon>Bacillota</taxon>
        <taxon>Clostridia</taxon>
        <taxon>Lachnospirales</taxon>
        <taxon>Lachnospiraceae</taxon>
        <taxon>Blautia</taxon>
    </lineage>
</organism>
<keyword evidence="1" id="KW-0812">Transmembrane</keyword>
<feature type="transmembrane region" description="Helical" evidence="1">
    <location>
        <begin position="216"/>
        <end position="242"/>
    </location>
</feature>
<dbReference type="RefSeq" id="WP_022380283.1">
    <property type="nucleotide sequence ID" value="NZ_JBCOAA010000018.1"/>
</dbReference>
<comment type="caution">
    <text evidence="2">The sequence shown here is derived from an EMBL/GenBank/DDBJ whole genome shotgun (WGS) entry which is preliminary data.</text>
</comment>
<accession>A0A6L8SYN6</accession>
<evidence type="ECO:0000313" key="3">
    <source>
        <dbReference type="Proteomes" id="UP000477285"/>
    </source>
</evidence>
<gene>
    <name evidence="2" type="ORF">GT728_03520</name>
</gene>
<protein>
    <submittedName>
        <fullName evidence="2">Uncharacterized protein</fullName>
    </submittedName>
</protein>